<dbReference type="PROSITE" id="PS00395">
    <property type="entry name" value="ALANINE_RACEMASE"/>
    <property type="match status" value="1"/>
</dbReference>
<feature type="binding site" evidence="4 6">
    <location>
        <position position="148"/>
    </location>
    <ligand>
        <name>substrate</name>
    </ligand>
</feature>
<dbReference type="GO" id="GO:0008784">
    <property type="term" value="F:alanine racemase activity"/>
    <property type="evidence" value="ECO:0007669"/>
    <property type="project" value="UniProtKB-UniRule"/>
</dbReference>
<dbReference type="RefSeq" id="WP_073592250.1">
    <property type="nucleotide sequence ID" value="NZ_MRCE01000003.1"/>
</dbReference>
<dbReference type="CDD" id="cd00430">
    <property type="entry name" value="PLPDE_III_AR"/>
    <property type="match status" value="1"/>
</dbReference>
<dbReference type="EMBL" id="MRCE01000003">
    <property type="protein sequence ID" value="OKH40188.1"/>
    <property type="molecule type" value="Genomic_DNA"/>
</dbReference>
<dbReference type="EC" id="5.1.1.1" evidence="4"/>
<keyword evidence="2 4" id="KW-0663">Pyridoxal phosphate</keyword>
<reference evidence="8 9" key="1">
    <citation type="submission" date="2016-11" db="EMBL/GenBank/DDBJ databases">
        <title>Draft Genome Sequences of Nine Cyanobacterial Strains from Diverse Habitats.</title>
        <authorList>
            <person name="Zhu T."/>
            <person name="Hou S."/>
            <person name="Lu X."/>
            <person name="Hess W.R."/>
        </authorList>
    </citation>
    <scope>NUCLEOTIDE SEQUENCE [LARGE SCALE GENOMIC DNA]</scope>
    <source>
        <strain evidence="8 9">IAM M-71</strain>
    </source>
</reference>
<dbReference type="InterPro" id="IPR009006">
    <property type="entry name" value="Ala_racemase/Decarboxylase_C"/>
</dbReference>
<comment type="pathway">
    <text evidence="4">Amino-acid biosynthesis; D-alanine biosynthesis; D-alanine from L-alanine: step 1/1.</text>
</comment>
<dbReference type="SUPFAM" id="SSF50621">
    <property type="entry name" value="Alanine racemase C-terminal domain-like"/>
    <property type="match status" value="1"/>
</dbReference>
<dbReference type="InterPro" id="IPR000821">
    <property type="entry name" value="Ala_racemase"/>
</dbReference>
<dbReference type="InterPro" id="IPR001608">
    <property type="entry name" value="Ala_racemase_N"/>
</dbReference>
<accession>A0A1U7IRU9</accession>
<dbReference type="STRING" id="454136.NIES2119_04525"/>
<evidence type="ECO:0000256" key="1">
    <source>
        <dbReference type="ARBA" id="ARBA00001933"/>
    </source>
</evidence>
<feature type="binding site" evidence="4 6">
    <location>
        <position position="334"/>
    </location>
    <ligand>
        <name>substrate</name>
    </ligand>
</feature>
<feature type="active site" description="Proton acceptor; specific for L-alanine" evidence="4">
    <location>
        <position position="286"/>
    </location>
</feature>
<comment type="caution">
    <text evidence="8">The sequence shown here is derived from an EMBL/GenBank/DDBJ whole genome shotgun (WGS) entry which is preliminary data.</text>
</comment>
<dbReference type="Pfam" id="PF01168">
    <property type="entry name" value="Ala_racemase_N"/>
    <property type="match status" value="1"/>
</dbReference>
<comment type="catalytic activity">
    <reaction evidence="4">
        <text>L-alanine = D-alanine</text>
        <dbReference type="Rhea" id="RHEA:20249"/>
        <dbReference type="ChEBI" id="CHEBI:57416"/>
        <dbReference type="ChEBI" id="CHEBI:57972"/>
        <dbReference type="EC" id="5.1.1.1"/>
    </reaction>
</comment>
<dbReference type="Pfam" id="PF00842">
    <property type="entry name" value="Ala_racemase_C"/>
    <property type="match status" value="1"/>
</dbReference>
<keyword evidence="3 4" id="KW-0413">Isomerase</keyword>
<dbReference type="InterPro" id="IPR020622">
    <property type="entry name" value="Ala_racemase_pyridoxalP-BS"/>
</dbReference>
<dbReference type="Gene3D" id="2.40.37.10">
    <property type="entry name" value="Lyase, Ornithine Decarboxylase, Chain A, domain 1"/>
    <property type="match status" value="1"/>
</dbReference>
<dbReference type="NCBIfam" id="TIGR00492">
    <property type="entry name" value="alr"/>
    <property type="match status" value="1"/>
</dbReference>
<proteinExistence type="inferred from homology"/>
<dbReference type="Proteomes" id="UP000185860">
    <property type="component" value="Unassembled WGS sequence"/>
</dbReference>
<protein>
    <recommendedName>
        <fullName evidence="4">Alanine racemase</fullName>
        <ecNumber evidence="4">5.1.1.1</ecNumber>
    </recommendedName>
</protein>
<name>A0A1U7IRU9_9CYAN</name>
<sequence>MLSWDQTSALAAMRCERAWVEIDLAALAHNVQQMKSLLAPQTQLMTVVKADAYGHGACTVAQTALQAGASWLGVATIPEGIELRQAGINAPILILGATNTPEQIRAIAQWKLQPTLCTPQQALTFSETLTSLNQILPVHIKLDTGMSRLGTNWQEAADFVQLVYHCPNLEIGSIYSHLATADSADSTIMQEQHRRFDTAKKAIVTRLKNTKINNLGRQFPRLHLANTAATLTNPNLHYDMVRVGLATYGLYPATHLKEVIELKPVMQVKARVTQVKTIAAGTGVSYGYQFIADKEMRLAVVGIGYADGIPRNLSNKMKVLIRGQQVPQIGAITMDQIMLDVSTIPNLQAGEVVTVLGKDGDFQIGADDWAEILGTISWEILCSFKHRLPRVAVGEGRRQKAEGRR</sequence>
<dbReference type="AlphaFoldDB" id="A0A1U7IRU9"/>
<evidence type="ECO:0000256" key="2">
    <source>
        <dbReference type="ARBA" id="ARBA00022898"/>
    </source>
</evidence>
<evidence type="ECO:0000259" key="7">
    <source>
        <dbReference type="SMART" id="SM01005"/>
    </source>
</evidence>
<evidence type="ECO:0000313" key="8">
    <source>
        <dbReference type="EMBL" id="OKH40188.1"/>
    </source>
</evidence>
<dbReference type="PANTHER" id="PTHR30511">
    <property type="entry name" value="ALANINE RACEMASE"/>
    <property type="match status" value="1"/>
</dbReference>
<dbReference type="InterPro" id="IPR011079">
    <property type="entry name" value="Ala_racemase_C"/>
</dbReference>
<dbReference type="PANTHER" id="PTHR30511:SF0">
    <property type="entry name" value="ALANINE RACEMASE, CATABOLIC-RELATED"/>
    <property type="match status" value="1"/>
</dbReference>
<dbReference type="FunFam" id="3.20.20.10:FF:000002">
    <property type="entry name" value="Alanine racemase"/>
    <property type="match status" value="1"/>
</dbReference>
<evidence type="ECO:0000256" key="6">
    <source>
        <dbReference type="PIRSR" id="PIRSR600821-52"/>
    </source>
</evidence>
<gene>
    <name evidence="8" type="ORF">NIES2119_04525</name>
</gene>
<evidence type="ECO:0000256" key="3">
    <source>
        <dbReference type="ARBA" id="ARBA00023235"/>
    </source>
</evidence>
<comment type="similarity">
    <text evidence="4">Belongs to the alanine racemase family.</text>
</comment>
<dbReference type="GO" id="GO:0005829">
    <property type="term" value="C:cytosol"/>
    <property type="evidence" value="ECO:0007669"/>
    <property type="project" value="TreeGrafter"/>
</dbReference>
<dbReference type="SMART" id="SM01005">
    <property type="entry name" value="Ala_racemase_C"/>
    <property type="match status" value="1"/>
</dbReference>
<dbReference type="Gene3D" id="3.20.20.10">
    <property type="entry name" value="Alanine racemase"/>
    <property type="match status" value="1"/>
</dbReference>
<dbReference type="GO" id="GO:0030170">
    <property type="term" value="F:pyridoxal phosphate binding"/>
    <property type="evidence" value="ECO:0007669"/>
    <property type="project" value="UniProtKB-UniRule"/>
</dbReference>
<dbReference type="GO" id="GO:0030632">
    <property type="term" value="P:D-alanine biosynthetic process"/>
    <property type="evidence" value="ECO:0007669"/>
    <property type="project" value="UniProtKB-UniRule"/>
</dbReference>
<organism evidence="8 9">
    <name type="scientific">[Phormidium ambiguum] IAM M-71</name>
    <dbReference type="NCBI Taxonomy" id="454136"/>
    <lineage>
        <taxon>Bacteria</taxon>
        <taxon>Bacillati</taxon>
        <taxon>Cyanobacteriota</taxon>
        <taxon>Cyanophyceae</taxon>
        <taxon>Oscillatoriophycideae</taxon>
        <taxon>Aerosakkonematales</taxon>
        <taxon>Aerosakkonemataceae</taxon>
        <taxon>Floridanema</taxon>
    </lineage>
</organism>
<feature type="active site" description="Proton acceptor; specific for D-alanine" evidence="4">
    <location>
        <position position="49"/>
    </location>
</feature>
<comment type="function">
    <text evidence="4">Catalyzes the interconversion of L-alanine and D-alanine. May also act on other amino acids.</text>
</comment>
<feature type="modified residue" description="N6-(pyridoxal phosphate)lysine" evidence="4 5">
    <location>
        <position position="49"/>
    </location>
</feature>
<evidence type="ECO:0000256" key="5">
    <source>
        <dbReference type="PIRSR" id="PIRSR600821-50"/>
    </source>
</evidence>
<dbReference type="PRINTS" id="PR00992">
    <property type="entry name" value="ALARACEMASE"/>
</dbReference>
<dbReference type="UniPathway" id="UPA00042">
    <property type="reaction ID" value="UER00497"/>
</dbReference>
<evidence type="ECO:0000313" key="9">
    <source>
        <dbReference type="Proteomes" id="UP000185860"/>
    </source>
</evidence>
<dbReference type="OrthoDB" id="9813814at2"/>
<comment type="cofactor">
    <cofactor evidence="1 4 5">
        <name>pyridoxal 5'-phosphate</name>
        <dbReference type="ChEBI" id="CHEBI:597326"/>
    </cofactor>
</comment>
<dbReference type="SUPFAM" id="SSF51419">
    <property type="entry name" value="PLP-binding barrel"/>
    <property type="match status" value="1"/>
</dbReference>
<dbReference type="InterPro" id="IPR029066">
    <property type="entry name" value="PLP-binding_barrel"/>
</dbReference>
<evidence type="ECO:0000256" key="4">
    <source>
        <dbReference type="HAMAP-Rule" id="MF_01201"/>
    </source>
</evidence>
<dbReference type="HAMAP" id="MF_01201">
    <property type="entry name" value="Ala_racemase"/>
    <property type="match status" value="1"/>
</dbReference>
<feature type="domain" description="Alanine racemase C-terminal" evidence="7">
    <location>
        <begin position="265"/>
        <end position="393"/>
    </location>
</feature>